<dbReference type="PANTHER" id="PTHR11922">
    <property type="entry name" value="GMP SYNTHASE-RELATED"/>
    <property type="match status" value="1"/>
</dbReference>
<dbReference type="Pfam" id="PF00117">
    <property type="entry name" value="GATase"/>
    <property type="match status" value="1"/>
</dbReference>
<evidence type="ECO:0000259" key="6">
    <source>
        <dbReference type="Pfam" id="PF00117"/>
    </source>
</evidence>
<keyword evidence="2" id="KW-0547">Nucleotide-binding</keyword>
<keyword evidence="3" id="KW-0332">GMP biosynthesis</keyword>
<dbReference type="AlphaFoldDB" id="A0A545T9R7"/>
<dbReference type="Proteomes" id="UP000317839">
    <property type="component" value="Unassembled WGS sequence"/>
</dbReference>
<protein>
    <recommendedName>
        <fullName evidence="6">Glutamine amidotransferase domain-containing protein</fullName>
    </recommendedName>
</protein>
<evidence type="ECO:0000256" key="3">
    <source>
        <dbReference type="ARBA" id="ARBA00022749"/>
    </source>
</evidence>
<dbReference type="PRINTS" id="PR00096">
    <property type="entry name" value="GATASE"/>
</dbReference>
<dbReference type="InterPro" id="IPR017926">
    <property type="entry name" value="GATASE"/>
</dbReference>
<dbReference type="PROSITE" id="PS51273">
    <property type="entry name" value="GATASE_TYPE_1"/>
    <property type="match status" value="1"/>
</dbReference>
<name>A0A545T9R7_9GAMM</name>
<evidence type="ECO:0000256" key="2">
    <source>
        <dbReference type="ARBA" id="ARBA00022741"/>
    </source>
</evidence>
<dbReference type="PANTHER" id="PTHR11922:SF2">
    <property type="entry name" value="GMP SYNTHASE [GLUTAMINE-HYDROLYZING]"/>
    <property type="match status" value="1"/>
</dbReference>
<accession>A0A545T9R7</accession>
<dbReference type="EMBL" id="VIKR01000003">
    <property type="protein sequence ID" value="TQV73960.1"/>
    <property type="molecule type" value="Genomic_DNA"/>
</dbReference>
<feature type="domain" description="Glutamine amidotransferase" evidence="6">
    <location>
        <begin position="4"/>
        <end position="183"/>
    </location>
</feature>
<dbReference type="RefSeq" id="WP_142942667.1">
    <property type="nucleotide sequence ID" value="NZ_VIKR01000003.1"/>
</dbReference>
<reference evidence="7 8" key="1">
    <citation type="submission" date="2019-06" db="EMBL/GenBank/DDBJ databases">
        <title>Draft genome of Aliikangiella marina GYP-15.</title>
        <authorList>
            <person name="Wang G."/>
        </authorList>
    </citation>
    <scope>NUCLEOTIDE SEQUENCE [LARGE SCALE GENOMIC DNA]</scope>
    <source>
        <strain evidence="7 8">GYP-15</strain>
    </source>
</reference>
<dbReference type="GO" id="GO:0003921">
    <property type="term" value="F:GMP synthase activity"/>
    <property type="evidence" value="ECO:0007669"/>
    <property type="project" value="TreeGrafter"/>
</dbReference>
<dbReference type="Gene3D" id="3.40.50.880">
    <property type="match status" value="1"/>
</dbReference>
<keyword evidence="5" id="KW-0067">ATP-binding</keyword>
<dbReference type="GO" id="GO:0005829">
    <property type="term" value="C:cytosol"/>
    <property type="evidence" value="ECO:0007669"/>
    <property type="project" value="TreeGrafter"/>
</dbReference>
<evidence type="ECO:0000256" key="4">
    <source>
        <dbReference type="ARBA" id="ARBA00022755"/>
    </source>
</evidence>
<evidence type="ECO:0000256" key="1">
    <source>
        <dbReference type="ARBA" id="ARBA00022598"/>
    </source>
</evidence>
<dbReference type="GO" id="GO:0005524">
    <property type="term" value="F:ATP binding"/>
    <property type="evidence" value="ECO:0007669"/>
    <property type="project" value="UniProtKB-KW"/>
</dbReference>
<dbReference type="OrthoDB" id="9807137at2"/>
<dbReference type="InterPro" id="IPR029062">
    <property type="entry name" value="Class_I_gatase-like"/>
</dbReference>
<sequence length="188" mass="21165">MKLVVIDCSSSKVPEIIKILEKLDCQVKCINFEYANNHEFSQFDAMVISGGPRLFTDQGQIEALTHCFEFINHVSCPILGICLGHQALGLASDAEVYRDTERRQSEIIDVTHRHPLVKQMGESFEMSTDHCEGITLPADYQLIAKSNFYPVEVMANDKLKRFGVQFHPEVSGTAGEQIFKNFLQLVNA</sequence>
<comment type="caution">
    <text evidence="7">The sequence shown here is derived from an EMBL/GenBank/DDBJ whole genome shotgun (WGS) entry which is preliminary data.</text>
</comment>
<organism evidence="7 8">
    <name type="scientific">Aliikangiella marina</name>
    <dbReference type="NCBI Taxonomy" id="1712262"/>
    <lineage>
        <taxon>Bacteria</taxon>
        <taxon>Pseudomonadati</taxon>
        <taxon>Pseudomonadota</taxon>
        <taxon>Gammaproteobacteria</taxon>
        <taxon>Oceanospirillales</taxon>
        <taxon>Pleioneaceae</taxon>
        <taxon>Aliikangiella</taxon>
    </lineage>
</organism>
<gene>
    <name evidence="7" type="ORF">FLL45_13945</name>
</gene>
<dbReference type="SUPFAM" id="SSF52317">
    <property type="entry name" value="Class I glutamine amidotransferase-like"/>
    <property type="match status" value="1"/>
</dbReference>
<proteinExistence type="predicted"/>
<dbReference type="PRINTS" id="PR00097">
    <property type="entry name" value="ANTSNTHASEII"/>
</dbReference>
<keyword evidence="8" id="KW-1185">Reference proteome</keyword>
<keyword evidence="1" id="KW-0436">Ligase</keyword>
<evidence type="ECO:0000256" key="5">
    <source>
        <dbReference type="ARBA" id="ARBA00022840"/>
    </source>
</evidence>
<evidence type="ECO:0000313" key="8">
    <source>
        <dbReference type="Proteomes" id="UP000317839"/>
    </source>
</evidence>
<keyword evidence="4" id="KW-0658">Purine biosynthesis</keyword>
<evidence type="ECO:0000313" key="7">
    <source>
        <dbReference type="EMBL" id="TQV73960.1"/>
    </source>
</evidence>